<dbReference type="PROSITE" id="PS01148">
    <property type="entry name" value="UPF0033"/>
    <property type="match status" value="1"/>
</dbReference>
<evidence type="ECO:0000313" key="3">
    <source>
        <dbReference type="EMBL" id="NIJ13019.1"/>
    </source>
</evidence>
<dbReference type="AlphaFoldDB" id="A0A7X5USQ3"/>
<dbReference type="CDD" id="cd00291">
    <property type="entry name" value="SirA_YedF_YeeD"/>
    <property type="match status" value="1"/>
</dbReference>
<dbReference type="InterPro" id="IPR001455">
    <property type="entry name" value="TusA-like"/>
</dbReference>
<dbReference type="EMBL" id="JAAOYM010000001">
    <property type="protein sequence ID" value="NIJ13019.1"/>
    <property type="molecule type" value="Genomic_DNA"/>
</dbReference>
<evidence type="ECO:0000256" key="1">
    <source>
        <dbReference type="ARBA" id="ARBA00008984"/>
    </source>
</evidence>
<reference evidence="3 4" key="1">
    <citation type="submission" date="2020-03" db="EMBL/GenBank/DDBJ databases">
        <title>Sequencing the genomes of 1000 actinobacteria strains.</title>
        <authorList>
            <person name="Klenk H.-P."/>
        </authorList>
    </citation>
    <scope>NUCLEOTIDE SEQUENCE [LARGE SCALE GENOMIC DNA]</scope>
    <source>
        <strain evidence="3 4">DSM 45685</strain>
    </source>
</reference>
<keyword evidence="4" id="KW-1185">Reference proteome</keyword>
<organism evidence="3 4">
    <name type="scientific">Saccharomonospora amisosensis</name>
    <dbReference type="NCBI Taxonomy" id="1128677"/>
    <lineage>
        <taxon>Bacteria</taxon>
        <taxon>Bacillati</taxon>
        <taxon>Actinomycetota</taxon>
        <taxon>Actinomycetes</taxon>
        <taxon>Pseudonocardiales</taxon>
        <taxon>Pseudonocardiaceae</taxon>
        <taxon>Saccharomonospora</taxon>
    </lineage>
</organism>
<feature type="domain" description="UPF0033" evidence="2">
    <location>
        <begin position="12"/>
        <end position="36"/>
    </location>
</feature>
<dbReference type="PANTHER" id="PTHR33279">
    <property type="entry name" value="SULFUR CARRIER PROTEIN YEDF-RELATED"/>
    <property type="match status" value="1"/>
</dbReference>
<accession>A0A7X5USQ3</accession>
<dbReference type="PANTHER" id="PTHR33279:SF6">
    <property type="entry name" value="SULFUR CARRIER PROTEIN YEDF-RELATED"/>
    <property type="match status" value="1"/>
</dbReference>
<dbReference type="Pfam" id="PF01206">
    <property type="entry name" value="TusA"/>
    <property type="match status" value="1"/>
</dbReference>
<dbReference type="Proteomes" id="UP000545493">
    <property type="component" value="Unassembled WGS sequence"/>
</dbReference>
<proteinExistence type="inferred from homology"/>
<comment type="caution">
    <text evidence="3">The sequence shown here is derived from an EMBL/GenBank/DDBJ whole genome shotgun (WGS) entry which is preliminary data.</text>
</comment>
<gene>
    <name evidence="3" type="ORF">FHU38_003363</name>
</gene>
<evidence type="ECO:0000259" key="2">
    <source>
        <dbReference type="PROSITE" id="PS01148"/>
    </source>
</evidence>
<dbReference type="InterPro" id="IPR036868">
    <property type="entry name" value="TusA-like_sf"/>
</dbReference>
<name>A0A7X5USQ3_9PSEU</name>
<sequence length="81" mass="8760">MAESLPTADQVLDCTGMQCPLPVIKTAQAIKSISAGQVLELLATDPGVDPDMRAWTGRTGNDLLDVRKDGDVFHVLIRRVK</sequence>
<evidence type="ECO:0000313" key="4">
    <source>
        <dbReference type="Proteomes" id="UP000545493"/>
    </source>
</evidence>
<dbReference type="RefSeq" id="WP_167172502.1">
    <property type="nucleotide sequence ID" value="NZ_JAAOYM010000001.1"/>
</dbReference>
<comment type="similarity">
    <text evidence="1">Belongs to the sulfur carrier protein TusA family.</text>
</comment>
<protein>
    <submittedName>
        <fullName evidence="3">tRNA 2-thiouridine synthesizing protein A</fullName>
        <ecNumber evidence="3">2.8.1.-</ecNumber>
    </submittedName>
</protein>
<keyword evidence="3" id="KW-0808">Transferase</keyword>
<dbReference type="EC" id="2.8.1.-" evidence="3"/>
<dbReference type="SUPFAM" id="SSF64307">
    <property type="entry name" value="SirA-like"/>
    <property type="match status" value="1"/>
</dbReference>
<dbReference type="GO" id="GO:0016740">
    <property type="term" value="F:transferase activity"/>
    <property type="evidence" value="ECO:0007669"/>
    <property type="project" value="UniProtKB-KW"/>
</dbReference>
<dbReference type="Gene3D" id="3.30.110.40">
    <property type="entry name" value="TusA-like domain"/>
    <property type="match status" value="1"/>
</dbReference>